<dbReference type="SUPFAM" id="SSF53474">
    <property type="entry name" value="alpha/beta-Hydrolases"/>
    <property type="match status" value="1"/>
</dbReference>
<feature type="domain" description="Alpha/beta hydrolase fold-3" evidence="2">
    <location>
        <begin position="90"/>
        <end position="310"/>
    </location>
</feature>
<dbReference type="PANTHER" id="PTHR23024:SF609">
    <property type="entry name" value="CARBOXYLESTERASE 18-RELATED"/>
    <property type="match status" value="1"/>
</dbReference>
<proteinExistence type="inferred from homology"/>
<reference evidence="3 4" key="1">
    <citation type="journal article" date="2024" name="Plant J.">
        <title>Genome sequences and population genomics reveal climatic adaptation and genomic divergence between two closely related sweetgum species.</title>
        <authorList>
            <person name="Xu W.Q."/>
            <person name="Ren C.Q."/>
            <person name="Zhang X.Y."/>
            <person name="Comes H.P."/>
            <person name="Liu X.H."/>
            <person name="Li Y.G."/>
            <person name="Kettle C.J."/>
            <person name="Jalonen R."/>
            <person name="Gaisberger H."/>
            <person name="Ma Y.Z."/>
            <person name="Qiu Y.X."/>
        </authorList>
    </citation>
    <scope>NUCLEOTIDE SEQUENCE [LARGE SCALE GENOMIC DNA]</scope>
    <source>
        <strain evidence="3">Hangzhou</strain>
    </source>
</reference>
<evidence type="ECO:0000313" key="4">
    <source>
        <dbReference type="Proteomes" id="UP001415857"/>
    </source>
</evidence>
<dbReference type="EMBL" id="JBBPBK010000001">
    <property type="protein sequence ID" value="KAK9292953.1"/>
    <property type="molecule type" value="Genomic_DNA"/>
</dbReference>
<organism evidence="3 4">
    <name type="scientific">Liquidambar formosana</name>
    <name type="common">Formosan gum</name>
    <dbReference type="NCBI Taxonomy" id="63359"/>
    <lineage>
        <taxon>Eukaryota</taxon>
        <taxon>Viridiplantae</taxon>
        <taxon>Streptophyta</taxon>
        <taxon>Embryophyta</taxon>
        <taxon>Tracheophyta</taxon>
        <taxon>Spermatophyta</taxon>
        <taxon>Magnoliopsida</taxon>
        <taxon>eudicotyledons</taxon>
        <taxon>Gunneridae</taxon>
        <taxon>Pentapetalae</taxon>
        <taxon>Saxifragales</taxon>
        <taxon>Altingiaceae</taxon>
        <taxon>Liquidambar</taxon>
    </lineage>
</organism>
<dbReference type="Proteomes" id="UP001415857">
    <property type="component" value="Unassembled WGS sequence"/>
</dbReference>
<comment type="caution">
    <text evidence="3">The sequence shown here is derived from an EMBL/GenBank/DDBJ whole genome shotgun (WGS) entry which is preliminary data.</text>
</comment>
<name>A0AAP0S8K3_LIQFO</name>
<keyword evidence="4" id="KW-1185">Reference proteome</keyword>
<evidence type="ECO:0000256" key="1">
    <source>
        <dbReference type="ARBA" id="ARBA00010515"/>
    </source>
</evidence>
<dbReference type="InterPro" id="IPR029058">
    <property type="entry name" value="AB_hydrolase_fold"/>
</dbReference>
<protein>
    <recommendedName>
        <fullName evidence="2">Alpha/beta hydrolase fold-3 domain-containing protein</fullName>
    </recommendedName>
</protein>
<dbReference type="GO" id="GO:0052689">
    <property type="term" value="F:carboxylic ester hydrolase activity"/>
    <property type="evidence" value="ECO:0007669"/>
    <property type="project" value="TreeGrafter"/>
</dbReference>
<dbReference type="InterPro" id="IPR050466">
    <property type="entry name" value="Carboxylest/Gibb_receptor"/>
</dbReference>
<dbReference type="InterPro" id="IPR013094">
    <property type="entry name" value="AB_hydrolase_3"/>
</dbReference>
<dbReference type="GO" id="GO:0009860">
    <property type="term" value="P:pollen tube growth"/>
    <property type="evidence" value="ECO:0007669"/>
    <property type="project" value="TreeGrafter"/>
</dbReference>
<gene>
    <name evidence="3" type="ORF">L1049_020935</name>
</gene>
<evidence type="ECO:0000313" key="3">
    <source>
        <dbReference type="EMBL" id="KAK9292953.1"/>
    </source>
</evidence>
<dbReference type="PANTHER" id="PTHR23024">
    <property type="entry name" value="ARYLACETAMIDE DEACETYLASE"/>
    <property type="match status" value="1"/>
</dbReference>
<comment type="similarity">
    <text evidence="1">Belongs to the 'GDXG' lipolytic enzyme family.</text>
</comment>
<dbReference type="Pfam" id="PF07859">
    <property type="entry name" value="Abhydrolase_3"/>
    <property type="match status" value="1"/>
</dbReference>
<sequence>MPPQCSPVLPWKTKIALSLLSVVTDFTRRSDGTVNRRLLSFLNLNNVPTNPTPIKGVTSSDVTVDPARVLWFRVFVPTVEGGDHITLPVIVFFHGGGFTFLRPDAKPYDDACRRFARKVPAIVVSVNYRLTPEHRYPSQYHDGFDVLKFLDQNPQVLPGNADLSKCFLAGDSAGGNLGHHVAKRAASEGVSTFHRVRVIGLIAIQPFFGGEERTESETRLVNPVVVNLERTDWHWKVFLPDGSDRDHEAANVCGPKAEDISGLVNFPKTLVFVGGFDPLQDWQKRYYEWLKRSGKEAYLIEYPKAIHAFYVFPEFPESSMLFTEVRDFVQKTIIQ</sequence>
<accession>A0AAP0S8K3</accession>
<dbReference type="AlphaFoldDB" id="A0AAP0S8K3"/>
<evidence type="ECO:0000259" key="2">
    <source>
        <dbReference type="Pfam" id="PF07859"/>
    </source>
</evidence>
<dbReference type="Gene3D" id="3.40.50.1820">
    <property type="entry name" value="alpha/beta hydrolase"/>
    <property type="match status" value="1"/>
</dbReference>